<dbReference type="AlphaFoldDB" id="A0A9P8XQC2"/>
<keyword evidence="3" id="KW-1185">Reference proteome</keyword>
<proteinExistence type="predicted"/>
<evidence type="ECO:0008006" key="4">
    <source>
        <dbReference type="Google" id="ProtNLM"/>
    </source>
</evidence>
<evidence type="ECO:0000256" key="1">
    <source>
        <dbReference type="SAM" id="MobiDB-lite"/>
    </source>
</evidence>
<comment type="caution">
    <text evidence="2">The sequence shown here is derived from an EMBL/GenBank/DDBJ whole genome shotgun (WGS) entry which is preliminary data.</text>
</comment>
<dbReference type="GeneID" id="70191241"/>
<sequence length="359" mass="39605">MSSNSGRPGHCEYCGHPKAVHARHDQDTQCRRCPDYFEICQAPSHDSSLGWKICKRCTCGRAYYPSRANVARDLDPSDYAPTHPDYVPDHTADASSLFYEQLPSIRSGDPFASRSTRREIPPEDVADNTYSTDAYSSVDRNARVSYPSHQRTLSDDPITAGSSNLQLPTRIVDSAGNFGMAFDNLSVDDLAAASSEQTHSTHSTVGHDLSDSFLLEYGFQQLRIGTTAANYYEQNSDDDSDSDGDDDDSDDSDFEYDDDNYSSVTAPGPSLSTYTNRDSYEPGPSKFPHKHEGHENESKGKGKESKGKESKCKERKSKESKGKEKKGKDKDSKGKSKDIKGKGKGKGKESKGKDSKRSR</sequence>
<evidence type="ECO:0000313" key="3">
    <source>
        <dbReference type="Proteomes" id="UP000756346"/>
    </source>
</evidence>
<dbReference type="EMBL" id="JAGTJQ010000016">
    <property type="protein sequence ID" value="KAH7010912.1"/>
    <property type="molecule type" value="Genomic_DNA"/>
</dbReference>
<feature type="region of interest" description="Disordered" evidence="1">
    <location>
        <begin position="232"/>
        <end position="359"/>
    </location>
</feature>
<protein>
    <recommendedName>
        <fullName evidence="4">Stc1 domain-containing protein</fullName>
    </recommendedName>
</protein>
<name>A0A9P8XQC2_9PEZI</name>
<dbReference type="RefSeq" id="XP_046004397.1">
    <property type="nucleotide sequence ID" value="XM_046161695.1"/>
</dbReference>
<accession>A0A9P8XQC2</accession>
<reference evidence="2" key="1">
    <citation type="journal article" date="2021" name="Nat. Commun.">
        <title>Genetic determinants of endophytism in the Arabidopsis root mycobiome.</title>
        <authorList>
            <person name="Mesny F."/>
            <person name="Miyauchi S."/>
            <person name="Thiergart T."/>
            <person name="Pickel B."/>
            <person name="Atanasova L."/>
            <person name="Karlsson M."/>
            <person name="Huettel B."/>
            <person name="Barry K.W."/>
            <person name="Haridas S."/>
            <person name="Chen C."/>
            <person name="Bauer D."/>
            <person name="Andreopoulos W."/>
            <person name="Pangilinan J."/>
            <person name="LaButti K."/>
            <person name="Riley R."/>
            <person name="Lipzen A."/>
            <person name="Clum A."/>
            <person name="Drula E."/>
            <person name="Henrissat B."/>
            <person name="Kohler A."/>
            <person name="Grigoriev I.V."/>
            <person name="Martin F.M."/>
            <person name="Hacquard S."/>
        </authorList>
    </citation>
    <scope>NUCLEOTIDE SEQUENCE</scope>
    <source>
        <strain evidence="2">MPI-CAGE-CH-0230</strain>
    </source>
</reference>
<gene>
    <name evidence="2" type="ORF">B0I36DRAFT_401065</name>
</gene>
<organism evidence="2 3">
    <name type="scientific">Microdochium trichocladiopsis</name>
    <dbReference type="NCBI Taxonomy" id="1682393"/>
    <lineage>
        <taxon>Eukaryota</taxon>
        <taxon>Fungi</taxon>
        <taxon>Dikarya</taxon>
        <taxon>Ascomycota</taxon>
        <taxon>Pezizomycotina</taxon>
        <taxon>Sordariomycetes</taxon>
        <taxon>Xylariomycetidae</taxon>
        <taxon>Xylariales</taxon>
        <taxon>Microdochiaceae</taxon>
        <taxon>Microdochium</taxon>
    </lineage>
</organism>
<dbReference type="Proteomes" id="UP000756346">
    <property type="component" value="Unassembled WGS sequence"/>
</dbReference>
<feature type="region of interest" description="Disordered" evidence="1">
    <location>
        <begin position="108"/>
        <end position="130"/>
    </location>
</feature>
<dbReference type="OrthoDB" id="4986735at2759"/>
<feature type="compositionally biased region" description="Acidic residues" evidence="1">
    <location>
        <begin position="235"/>
        <end position="260"/>
    </location>
</feature>
<feature type="compositionally biased region" description="Basic and acidic residues" evidence="1">
    <location>
        <begin position="290"/>
        <end position="359"/>
    </location>
</feature>
<evidence type="ECO:0000313" key="2">
    <source>
        <dbReference type="EMBL" id="KAH7010912.1"/>
    </source>
</evidence>